<feature type="transmembrane region" description="Helical" evidence="1">
    <location>
        <begin position="84"/>
        <end position="102"/>
    </location>
</feature>
<accession>E9SE39</accession>
<evidence type="ECO:0000256" key="1">
    <source>
        <dbReference type="SAM" id="Phobius"/>
    </source>
</evidence>
<dbReference type="AlphaFoldDB" id="E9SE39"/>
<dbReference type="EMBL" id="ADKM02000094">
    <property type="protein sequence ID" value="EGC02428.1"/>
    <property type="molecule type" value="Genomic_DNA"/>
</dbReference>
<gene>
    <name evidence="2" type="ORF">CUS_5195</name>
</gene>
<keyword evidence="3" id="KW-1185">Reference proteome</keyword>
<dbReference type="STRING" id="246199.CUS_5195"/>
<proteinExistence type="predicted"/>
<dbReference type="Proteomes" id="UP000004259">
    <property type="component" value="Unassembled WGS sequence"/>
</dbReference>
<sequence length="105" mass="11743">MYAKTVENVTNLAVGNVYYNLKKQEKEAINELMQYVQANSDQMEKDITACAGKVKSATEVAEKASIQISKSVKRFCTVRTIGDLLYYAAPVAVVIDVLLRLFDFI</sequence>
<name>E9SE39_RUMAL</name>
<evidence type="ECO:0000313" key="3">
    <source>
        <dbReference type="Proteomes" id="UP000004259"/>
    </source>
</evidence>
<keyword evidence="1" id="KW-1133">Transmembrane helix</keyword>
<organism evidence="2 3">
    <name type="scientific">Ruminococcus albus 8</name>
    <dbReference type="NCBI Taxonomy" id="246199"/>
    <lineage>
        <taxon>Bacteria</taxon>
        <taxon>Bacillati</taxon>
        <taxon>Bacillota</taxon>
        <taxon>Clostridia</taxon>
        <taxon>Eubacteriales</taxon>
        <taxon>Oscillospiraceae</taxon>
        <taxon>Ruminococcus</taxon>
    </lineage>
</organism>
<dbReference type="RefSeq" id="WP_002850917.1">
    <property type="nucleotide sequence ID" value="NZ_JAJFOM010000001.1"/>
</dbReference>
<keyword evidence="1" id="KW-0812">Transmembrane</keyword>
<keyword evidence="1" id="KW-0472">Membrane</keyword>
<evidence type="ECO:0000313" key="2">
    <source>
        <dbReference type="EMBL" id="EGC02428.1"/>
    </source>
</evidence>
<protein>
    <submittedName>
        <fullName evidence="2">Uncharacterized protein</fullName>
    </submittedName>
</protein>
<dbReference type="eggNOG" id="ENOG50325T6">
    <property type="taxonomic scope" value="Bacteria"/>
</dbReference>
<comment type="caution">
    <text evidence="2">The sequence shown here is derived from an EMBL/GenBank/DDBJ whole genome shotgun (WGS) entry which is preliminary data.</text>
</comment>
<reference evidence="2 3" key="1">
    <citation type="submission" date="2011-02" db="EMBL/GenBank/DDBJ databases">
        <authorList>
            <person name="Nelson K.E."/>
            <person name="Sutton G."/>
            <person name="Torralba M."/>
            <person name="Durkin S."/>
            <person name="Harkins D."/>
            <person name="Montgomery R."/>
            <person name="Ziemer C."/>
            <person name="Klaassens E."/>
            <person name="Ocuiv P."/>
            <person name="Morrison M."/>
        </authorList>
    </citation>
    <scope>NUCLEOTIDE SEQUENCE [LARGE SCALE GENOMIC DNA]</scope>
    <source>
        <strain evidence="2 3">8</strain>
    </source>
</reference>